<keyword evidence="4 7" id="KW-1133">Transmembrane helix</keyword>
<dbReference type="OrthoDB" id="9778229at2"/>
<evidence type="ECO:0000256" key="5">
    <source>
        <dbReference type="ARBA" id="ARBA00023065"/>
    </source>
</evidence>
<evidence type="ECO:0000256" key="7">
    <source>
        <dbReference type="SAM" id="Phobius"/>
    </source>
</evidence>
<feature type="transmembrane region" description="Helical" evidence="7">
    <location>
        <begin position="152"/>
        <end position="178"/>
    </location>
</feature>
<accession>A0A3N5XXI1</accession>
<feature type="transmembrane region" description="Helical" evidence="7">
    <location>
        <begin position="6"/>
        <end position="24"/>
    </location>
</feature>
<evidence type="ECO:0000256" key="6">
    <source>
        <dbReference type="ARBA" id="ARBA00023136"/>
    </source>
</evidence>
<evidence type="ECO:0000313" key="10">
    <source>
        <dbReference type="Proteomes" id="UP000275281"/>
    </source>
</evidence>
<feature type="transmembrane region" description="Helical" evidence="7">
    <location>
        <begin position="120"/>
        <end position="140"/>
    </location>
</feature>
<dbReference type="AlphaFoldDB" id="A0A3N5XXI1"/>
<name>A0A3N5XXI1_9ALTE</name>
<sequence>MDISNQSAIFIAIGALLLISLAVNAVGQRTALPRVTLLLLLGVAAGSEGLNLLPEGLTNSFELVTDIALLMVGFLLGGKLVFAQFRNSGSQVLWISLMGALVTAILVYLGAALIGVSYDVALLLGAIASATAPAAIYDVIDESKLQSNYANTLLAVVAIDDAWALLLFGVCIAIASAINGHAIADSLAFVAWDIGGAVLLGLAIGLPASYLTGRMKPGQPMLIEAMGCVLLCGGLAQAFHVSYLISAIVMGVCIANFARHHDYPFHEIENIEWPFMVLFFVLAGASIDLSAIVTIGLLGLVYTVTRCLGKWLGAFIGGTLSGAPAMTRNWMGLAMLPQAGVGIGLALAAAQYFPDHRQVLLSVVVSTTVFFELAGPVLTRLTLQQAMRH</sequence>
<evidence type="ECO:0000256" key="3">
    <source>
        <dbReference type="ARBA" id="ARBA00022692"/>
    </source>
</evidence>
<gene>
    <name evidence="9" type="ORF">DRW07_17565</name>
</gene>
<evidence type="ECO:0000256" key="1">
    <source>
        <dbReference type="ARBA" id="ARBA00004141"/>
    </source>
</evidence>
<dbReference type="GO" id="GO:0016020">
    <property type="term" value="C:membrane"/>
    <property type="evidence" value="ECO:0007669"/>
    <property type="project" value="UniProtKB-SubCell"/>
</dbReference>
<dbReference type="GO" id="GO:0015297">
    <property type="term" value="F:antiporter activity"/>
    <property type="evidence" value="ECO:0007669"/>
    <property type="project" value="UniProtKB-KW"/>
</dbReference>
<reference evidence="9 10" key="1">
    <citation type="submission" date="2018-11" db="EMBL/GenBank/DDBJ databases">
        <authorList>
            <person name="Ye M.-Q."/>
            <person name="Du Z.-J."/>
        </authorList>
    </citation>
    <scope>NUCLEOTIDE SEQUENCE [LARGE SCALE GENOMIC DNA]</scope>
    <source>
        <strain evidence="9 10">U0105</strain>
    </source>
</reference>
<dbReference type="InterPro" id="IPR006153">
    <property type="entry name" value="Cation/H_exchanger_TM"/>
</dbReference>
<dbReference type="Pfam" id="PF00999">
    <property type="entry name" value="Na_H_Exchanger"/>
    <property type="match status" value="1"/>
</dbReference>
<feature type="transmembrane region" description="Helical" evidence="7">
    <location>
        <begin position="92"/>
        <end position="114"/>
    </location>
</feature>
<evidence type="ECO:0000259" key="8">
    <source>
        <dbReference type="Pfam" id="PF00999"/>
    </source>
</evidence>
<evidence type="ECO:0000313" key="9">
    <source>
        <dbReference type="EMBL" id="RPJ65163.1"/>
    </source>
</evidence>
<feature type="transmembrane region" description="Helical" evidence="7">
    <location>
        <begin position="190"/>
        <end position="213"/>
    </location>
</feature>
<dbReference type="InterPro" id="IPR038770">
    <property type="entry name" value="Na+/solute_symporter_sf"/>
</dbReference>
<evidence type="ECO:0000256" key="4">
    <source>
        <dbReference type="ARBA" id="ARBA00022989"/>
    </source>
</evidence>
<feature type="transmembrane region" description="Helical" evidence="7">
    <location>
        <begin position="225"/>
        <end position="258"/>
    </location>
</feature>
<dbReference type="GO" id="GO:1902600">
    <property type="term" value="P:proton transmembrane transport"/>
    <property type="evidence" value="ECO:0007669"/>
    <property type="project" value="InterPro"/>
</dbReference>
<keyword evidence="2" id="KW-0813">Transport</keyword>
<keyword evidence="2" id="KW-0050">Antiport</keyword>
<dbReference type="Gene3D" id="1.20.1530.20">
    <property type="match status" value="1"/>
</dbReference>
<comment type="subcellular location">
    <subcellularLocation>
        <location evidence="1">Membrane</location>
        <topology evidence="1">Multi-pass membrane protein</topology>
    </subcellularLocation>
</comment>
<dbReference type="PANTHER" id="PTHR43021">
    <property type="entry name" value="NA(+)/H(+) ANTIPORTER-RELATED"/>
    <property type="match status" value="1"/>
</dbReference>
<feature type="transmembrane region" description="Helical" evidence="7">
    <location>
        <begin position="278"/>
        <end position="302"/>
    </location>
</feature>
<keyword evidence="6 7" id="KW-0472">Membrane</keyword>
<protein>
    <submittedName>
        <fullName evidence="9">Cation:proton antiporter</fullName>
    </submittedName>
</protein>
<keyword evidence="10" id="KW-1185">Reference proteome</keyword>
<dbReference type="Proteomes" id="UP000275281">
    <property type="component" value="Unassembled WGS sequence"/>
</dbReference>
<organism evidence="9 10">
    <name type="scientific">Alteromonas sediminis</name>
    <dbReference type="NCBI Taxonomy" id="2259342"/>
    <lineage>
        <taxon>Bacteria</taxon>
        <taxon>Pseudomonadati</taxon>
        <taxon>Pseudomonadota</taxon>
        <taxon>Gammaproteobacteria</taxon>
        <taxon>Alteromonadales</taxon>
        <taxon>Alteromonadaceae</taxon>
        <taxon>Alteromonas/Salinimonas group</taxon>
        <taxon>Alteromonas</taxon>
    </lineage>
</organism>
<dbReference type="PANTHER" id="PTHR43021:SF2">
    <property type="entry name" value="CATION_H+ EXCHANGER DOMAIN-CONTAINING PROTEIN"/>
    <property type="match status" value="1"/>
</dbReference>
<feature type="transmembrane region" description="Helical" evidence="7">
    <location>
        <begin position="67"/>
        <end position="85"/>
    </location>
</feature>
<feature type="transmembrane region" description="Helical" evidence="7">
    <location>
        <begin position="359"/>
        <end position="383"/>
    </location>
</feature>
<keyword evidence="5" id="KW-0406">Ion transport</keyword>
<evidence type="ECO:0000256" key="2">
    <source>
        <dbReference type="ARBA" id="ARBA00022449"/>
    </source>
</evidence>
<feature type="domain" description="Cation/H+ exchanger transmembrane" evidence="8">
    <location>
        <begin position="19"/>
        <end position="381"/>
    </location>
</feature>
<dbReference type="EMBL" id="RPOK01000006">
    <property type="protein sequence ID" value="RPJ65163.1"/>
    <property type="molecule type" value="Genomic_DNA"/>
</dbReference>
<feature type="transmembrane region" description="Helical" evidence="7">
    <location>
        <begin position="330"/>
        <end position="353"/>
    </location>
</feature>
<keyword evidence="3 7" id="KW-0812">Transmembrane</keyword>
<proteinExistence type="predicted"/>
<comment type="caution">
    <text evidence="9">The sequence shown here is derived from an EMBL/GenBank/DDBJ whole genome shotgun (WGS) entry which is preliminary data.</text>
</comment>